<dbReference type="GO" id="GO:0022857">
    <property type="term" value="F:transmembrane transporter activity"/>
    <property type="evidence" value="ECO:0007669"/>
    <property type="project" value="InterPro"/>
</dbReference>
<dbReference type="OrthoDB" id="3613552at2"/>
<comment type="subcellular location">
    <subcellularLocation>
        <location evidence="1">Cell membrane</location>
        <topology evidence="1">Multi-pass membrane protein</topology>
    </subcellularLocation>
</comment>
<feature type="transmembrane region" description="Helical" evidence="6">
    <location>
        <begin position="336"/>
        <end position="357"/>
    </location>
</feature>
<dbReference type="EMBL" id="VIWT01000001">
    <property type="protein sequence ID" value="TWG00706.1"/>
    <property type="molecule type" value="Genomic_DNA"/>
</dbReference>
<evidence type="ECO:0000256" key="5">
    <source>
        <dbReference type="ARBA" id="ARBA00023136"/>
    </source>
</evidence>
<accession>A0A561UMV7</accession>
<feature type="transmembrane region" description="Helical" evidence="6">
    <location>
        <begin position="187"/>
        <end position="206"/>
    </location>
</feature>
<organism evidence="7 8">
    <name type="scientific">Kitasatospora viridis</name>
    <dbReference type="NCBI Taxonomy" id="281105"/>
    <lineage>
        <taxon>Bacteria</taxon>
        <taxon>Bacillati</taxon>
        <taxon>Actinomycetota</taxon>
        <taxon>Actinomycetes</taxon>
        <taxon>Kitasatosporales</taxon>
        <taxon>Streptomycetaceae</taxon>
        <taxon>Kitasatospora</taxon>
    </lineage>
</organism>
<keyword evidence="2" id="KW-1003">Cell membrane</keyword>
<feature type="transmembrane region" description="Helical" evidence="6">
    <location>
        <begin position="276"/>
        <end position="298"/>
    </location>
</feature>
<reference evidence="7 8" key="1">
    <citation type="submission" date="2019-06" db="EMBL/GenBank/DDBJ databases">
        <title>Sequencing the genomes of 1000 actinobacteria strains.</title>
        <authorList>
            <person name="Klenk H.-P."/>
        </authorList>
    </citation>
    <scope>NUCLEOTIDE SEQUENCE [LARGE SCALE GENOMIC DNA]</scope>
    <source>
        <strain evidence="7 8">DSM 44826</strain>
    </source>
</reference>
<feature type="transmembrane region" description="Helical" evidence="6">
    <location>
        <begin position="369"/>
        <end position="392"/>
    </location>
</feature>
<keyword evidence="5 6" id="KW-0472">Membrane</keyword>
<dbReference type="Proteomes" id="UP000317940">
    <property type="component" value="Unassembled WGS sequence"/>
</dbReference>
<evidence type="ECO:0000313" key="7">
    <source>
        <dbReference type="EMBL" id="TWG00706.1"/>
    </source>
</evidence>
<dbReference type="SUPFAM" id="SSF103473">
    <property type="entry name" value="MFS general substrate transporter"/>
    <property type="match status" value="1"/>
</dbReference>
<keyword evidence="8" id="KW-1185">Reference proteome</keyword>
<evidence type="ECO:0000313" key="8">
    <source>
        <dbReference type="Proteomes" id="UP000317940"/>
    </source>
</evidence>
<dbReference type="InterPro" id="IPR036259">
    <property type="entry name" value="MFS_trans_sf"/>
</dbReference>
<keyword evidence="3 6" id="KW-0812">Transmembrane</keyword>
<dbReference type="InterPro" id="IPR011701">
    <property type="entry name" value="MFS"/>
</dbReference>
<evidence type="ECO:0000256" key="6">
    <source>
        <dbReference type="SAM" id="Phobius"/>
    </source>
</evidence>
<protein>
    <submittedName>
        <fullName evidence="7">Putative MFS family arabinose efflux permease</fullName>
    </submittedName>
</protein>
<dbReference type="CDD" id="cd06173">
    <property type="entry name" value="MFS_MefA_like"/>
    <property type="match status" value="1"/>
</dbReference>
<dbReference type="PANTHER" id="PTHR23513">
    <property type="entry name" value="INTEGRAL MEMBRANE EFFLUX PROTEIN-RELATED"/>
    <property type="match status" value="1"/>
</dbReference>
<evidence type="ECO:0000256" key="4">
    <source>
        <dbReference type="ARBA" id="ARBA00022989"/>
    </source>
</evidence>
<feature type="transmembrane region" description="Helical" evidence="6">
    <location>
        <begin position="94"/>
        <end position="117"/>
    </location>
</feature>
<feature type="transmembrane region" description="Helical" evidence="6">
    <location>
        <begin position="398"/>
        <end position="421"/>
    </location>
</feature>
<feature type="transmembrane region" description="Helical" evidence="6">
    <location>
        <begin position="62"/>
        <end position="82"/>
    </location>
</feature>
<dbReference type="AlphaFoldDB" id="A0A561UMV7"/>
<comment type="caution">
    <text evidence="7">The sequence shown here is derived from an EMBL/GenBank/DDBJ whole genome shotgun (WGS) entry which is preliminary data.</text>
</comment>
<feature type="transmembrane region" description="Helical" evidence="6">
    <location>
        <begin position="123"/>
        <end position="148"/>
    </location>
</feature>
<sequence>MTPTTPLPPATSAPEQVAVARSHGPLGARYLSFTGAMGLSQLGDAAWYVALTWTLVREVGPATSGAVLALASLPRLVGLLGGGVLADRSGPRRVMVLTDVLRCAVMLVAALVTVLTSPTVPSLLVAAALLAFLSAFFVPASGVVRPLLLDDEHLVRGNALYVLGLRGGQAAGGPLGAWLIAVGGVPLVALANAVSYLVSAAASWRVRYLREPAAPKITAEPTPLRRQLLAQLLEGLRYLAREPRIRLVILVIGLTELSCAPPVNIGLVLLSSRLGGAAGGAGLLLTAYTVGAVASSLINMAWPPKRRAGLSLILGTLAATACLSGLGFAGSLPVGLGLYAVLGVVTGQFSVVLISMLQRWTDPGMRGRVMSVMSLVVFAAAPLSNLLVGLLIQALGLATAMCAFAVAALAAAAVICAAPPLRTARLD</sequence>
<keyword evidence="4 6" id="KW-1133">Transmembrane helix</keyword>
<feature type="transmembrane region" description="Helical" evidence="6">
    <location>
        <begin position="30"/>
        <end position="50"/>
    </location>
</feature>
<evidence type="ECO:0000256" key="2">
    <source>
        <dbReference type="ARBA" id="ARBA00022475"/>
    </source>
</evidence>
<dbReference type="RefSeq" id="WP_145906766.1">
    <property type="nucleotide sequence ID" value="NZ_BAAAMZ010000003.1"/>
</dbReference>
<gene>
    <name evidence="7" type="ORF">FHX73_114586</name>
</gene>
<evidence type="ECO:0000256" key="1">
    <source>
        <dbReference type="ARBA" id="ARBA00004651"/>
    </source>
</evidence>
<name>A0A561UMV7_9ACTN</name>
<dbReference type="Gene3D" id="1.20.1250.20">
    <property type="entry name" value="MFS general substrate transporter like domains"/>
    <property type="match status" value="1"/>
</dbReference>
<proteinExistence type="predicted"/>
<dbReference type="Pfam" id="PF07690">
    <property type="entry name" value="MFS_1"/>
    <property type="match status" value="1"/>
</dbReference>
<feature type="transmembrane region" description="Helical" evidence="6">
    <location>
        <begin position="247"/>
        <end position="270"/>
    </location>
</feature>
<evidence type="ECO:0000256" key="3">
    <source>
        <dbReference type="ARBA" id="ARBA00022692"/>
    </source>
</evidence>
<dbReference type="GO" id="GO:0005886">
    <property type="term" value="C:plasma membrane"/>
    <property type="evidence" value="ECO:0007669"/>
    <property type="project" value="UniProtKB-SubCell"/>
</dbReference>
<dbReference type="PANTHER" id="PTHR23513:SF17">
    <property type="entry name" value="MEMBRANE PROTEIN"/>
    <property type="match status" value="1"/>
</dbReference>
<feature type="transmembrane region" description="Helical" evidence="6">
    <location>
        <begin position="310"/>
        <end position="330"/>
    </location>
</feature>